<dbReference type="FunFam" id="3.40.50.720:FF:000019">
    <property type="entry name" value="Glycerol-3-phosphate dehydrogenase [NAD(P)+]"/>
    <property type="match status" value="1"/>
</dbReference>
<accession>A0A0P1EIK6</accession>
<evidence type="ECO:0000256" key="10">
    <source>
        <dbReference type="HAMAP-Rule" id="MF_00394"/>
    </source>
</evidence>
<dbReference type="GO" id="GO:0141152">
    <property type="term" value="F:glycerol-3-phosphate dehydrogenase (NAD+) activity"/>
    <property type="evidence" value="ECO:0007669"/>
    <property type="project" value="RHEA"/>
</dbReference>
<feature type="binding site" evidence="10">
    <location>
        <position position="270"/>
    </location>
    <ligand>
        <name>NADPH</name>
        <dbReference type="ChEBI" id="CHEBI:57783"/>
    </ligand>
</feature>
<dbReference type="PANTHER" id="PTHR11728">
    <property type="entry name" value="GLYCEROL-3-PHOSPHATE DEHYDROGENASE"/>
    <property type="match status" value="1"/>
</dbReference>
<evidence type="ECO:0000259" key="17">
    <source>
        <dbReference type="Pfam" id="PF07479"/>
    </source>
</evidence>
<keyword evidence="10" id="KW-0963">Cytoplasm</keyword>
<dbReference type="InterPro" id="IPR008927">
    <property type="entry name" value="6-PGluconate_DH-like_C_sf"/>
</dbReference>
<evidence type="ECO:0000256" key="13">
    <source>
        <dbReference type="PIRSR" id="PIRSR000114-3"/>
    </source>
</evidence>
<dbReference type="InterPro" id="IPR006168">
    <property type="entry name" value="G3P_DH_NAD-dep"/>
</dbReference>
<comment type="subcellular location">
    <subcellularLocation>
        <location evidence="10">Cytoplasm</location>
    </subcellularLocation>
</comment>
<dbReference type="GeneID" id="55495303"/>
<evidence type="ECO:0000256" key="12">
    <source>
        <dbReference type="PIRSR" id="PIRSR000114-2"/>
    </source>
</evidence>
<dbReference type="GO" id="GO:0008654">
    <property type="term" value="P:phospholipid biosynthetic process"/>
    <property type="evidence" value="ECO:0007669"/>
    <property type="project" value="UniProtKB-KW"/>
</dbReference>
<comment type="pathway">
    <text evidence="10">Membrane lipid metabolism; glycerophospholipid metabolism.</text>
</comment>
<evidence type="ECO:0000313" key="18">
    <source>
        <dbReference type="EMBL" id="CUH49973.1"/>
    </source>
</evidence>
<dbReference type="Proteomes" id="UP000050783">
    <property type="component" value="Unassembled WGS sequence"/>
</dbReference>
<keyword evidence="6 10" id="KW-0520">NAD</keyword>
<dbReference type="GO" id="GO:0006650">
    <property type="term" value="P:glycerophospholipid metabolic process"/>
    <property type="evidence" value="ECO:0007669"/>
    <property type="project" value="UniProtKB-UniRule"/>
</dbReference>
<sequence length="320" mass="33383">MSVSVLGSGAFGTSLAISLAGNGPVTLWSRDPDHAWHMQTERENTQRLPGVALPADITVTSNIDQATKADVLLIAVPMQKLRDALQAQASNLAGKTLMACCKGIELSSGLGPISVIQQTIPDARPALLTGPSFADDIARGLPTALTLACADDSLSLTLQHDLTTANLRLYRTTDMVGAELGGALKNVMAIGCGAAIGAGLGDSARAALMTRGFAEMQRFALMRGARPDTLMGLSGLGDLVLTCSSELSRNYRFGLSLGRNIQFDTHTTVEGVATARAMTEIAAAEGLDMPISTTVADLSSGAYSVTEAIRALLNRPLKEE</sequence>
<feature type="binding site" evidence="13">
    <location>
        <begin position="7"/>
        <end position="12"/>
    </location>
    <ligand>
        <name>NAD(+)</name>
        <dbReference type="ChEBI" id="CHEBI:57540"/>
    </ligand>
</feature>
<dbReference type="RefSeq" id="WP_058279299.1">
    <property type="nucleotide sequence ID" value="NZ_CYPU01000071.1"/>
</dbReference>
<keyword evidence="3 10" id="KW-0547">Nucleotide-binding</keyword>
<dbReference type="Pfam" id="PF07479">
    <property type="entry name" value="NAD_Gly3P_dh_C"/>
    <property type="match status" value="1"/>
</dbReference>
<evidence type="ECO:0000256" key="1">
    <source>
        <dbReference type="ARBA" id="ARBA00011009"/>
    </source>
</evidence>
<dbReference type="SUPFAM" id="SSF48179">
    <property type="entry name" value="6-phosphogluconate dehydrogenase C-terminal domain-like"/>
    <property type="match status" value="1"/>
</dbReference>
<dbReference type="Gene3D" id="1.10.1040.10">
    <property type="entry name" value="N-(1-d-carboxylethyl)-l-norvaline Dehydrogenase, domain 2"/>
    <property type="match status" value="1"/>
</dbReference>
<name>A0A0P1EIK6_9RHOB</name>
<feature type="binding site" evidence="10">
    <location>
        <position position="185"/>
    </location>
    <ligand>
        <name>sn-glycerol 3-phosphate</name>
        <dbReference type="ChEBI" id="CHEBI:57597"/>
    </ligand>
</feature>
<dbReference type="NCBIfam" id="NF000940">
    <property type="entry name" value="PRK00094.1-2"/>
    <property type="match status" value="1"/>
</dbReference>
<evidence type="ECO:0000256" key="6">
    <source>
        <dbReference type="ARBA" id="ARBA00023027"/>
    </source>
</evidence>
<evidence type="ECO:0000256" key="15">
    <source>
        <dbReference type="RuleBase" id="RU000439"/>
    </source>
</evidence>
<evidence type="ECO:0000256" key="11">
    <source>
        <dbReference type="PIRSR" id="PIRSR000114-1"/>
    </source>
</evidence>
<dbReference type="GO" id="GO:0005975">
    <property type="term" value="P:carbohydrate metabolic process"/>
    <property type="evidence" value="ECO:0007669"/>
    <property type="project" value="InterPro"/>
</dbReference>
<evidence type="ECO:0000256" key="9">
    <source>
        <dbReference type="ARBA" id="ARBA00023264"/>
    </source>
</evidence>
<dbReference type="InterPro" id="IPR013328">
    <property type="entry name" value="6PGD_dom2"/>
</dbReference>
<comment type="catalytic activity">
    <reaction evidence="10 15">
        <text>sn-glycerol 3-phosphate + NADP(+) = dihydroxyacetone phosphate + NADPH + H(+)</text>
        <dbReference type="Rhea" id="RHEA:11096"/>
        <dbReference type="ChEBI" id="CHEBI:15378"/>
        <dbReference type="ChEBI" id="CHEBI:57597"/>
        <dbReference type="ChEBI" id="CHEBI:57642"/>
        <dbReference type="ChEBI" id="CHEBI:57783"/>
        <dbReference type="ChEBI" id="CHEBI:58349"/>
        <dbReference type="EC" id="1.1.1.94"/>
    </reaction>
</comment>
<dbReference type="Pfam" id="PF01210">
    <property type="entry name" value="NAD_Gly3P_dh_N"/>
    <property type="match status" value="1"/>
</dbReference>
<keyword evidence="4 10" id="KW-0521">NADP</keyword>
<evidence type="ECO:0000256" key="7">
    <source>
        <dbReference type="ARBA" id="ARBA00023098"/>
    </source>
</evidence>
<feature type="binding site" evidence="10">
    <location>
        <position position="238"/>
    </location>
    <ligand>
        <name>sn-glycerol 3-phosphate</name>
        <dbReference type="ChEBI" id="CHEBI:57597"/>
    </ligand>
</feature>
<dbReference type="NCBIfam" id="NF000942">
    <property type="entry name" value="PRK00094.1-4"/>
    <property type="match status" value="1"/>
</dbReference>
<dbReference type="Gene3D" id="3.40.50.720">
    <property type="entry name" value="NAD(P)-binding Rossmann-like Domain"/>
    <property type="match status" value="1"/>
</dbReference>
<feature type="active site" description="Proton acceptor" evidence="10 11">
    <location>
        <position position="185"/>
    </location>
</feature>
<evidence type="ECO:0000256" key="8">
    <source>
        <dbReference type="ARBA" id="ARBA00023209"/>
    </source>
</evidence>
<feature type="domain" description="Glycerol-3-phosphate dehydrogenase NAD-dependent N-terminal" evidence="16">
    <location>
        <begin position="3"/>
        <end position="153"/>
    </location>
</feature>
<organism evidence="18 19">
    <name type="scientific">Ruegeria atlantica</name>
    <dbReference type="NCBI Taxonomy" id="81569"/>
    <lineage>
        <taxon>Bacteria</taxon>
        <taxon>Pseudomonadati</taxon>
        <taxon>Pseudomonadota</taxon>
        <taxon>Alphaproteobacteria</taxon>
        <taxon>Rhodobacterales</taxon>
        <taxon>Roseobacteraceae</taxon>
        <taxon>Ruegeria</taxon>
    </lineage>
</organism>
<feature type="binding site" evidence="10">
    <location>
        <position position="249"/>
    </location>
    <ligand>
        <name>sn-glycerol 3-phosphate</name>
        <dbReference type="ChEBI" id="CHEBI:57597"/>
    </ligand>
</feature>
<feature type="binding site" evidence="12">
    <location>
        <position position="102"/>
    </location>
    <ligand>
        <name>substrate</name>
    </ligand>
</feature>
<evidence type="ECO:0000256" key="14">
    <source>
        <dbReference type="RuleBase" id="RU000437"/>
    </source>
</evidence>
<dbReference type="OrthoDB" id="9812273at2"/>
<dbReference type="PRINTS" id="PR00077">
    <property type="entry name" value="GPDHDRGNASE"/>
</dbReference>
<dbReference type="PROSITE" id="PS00957">
    <property type="entry name" value="NAD_G3PDH"/>
    <property type="match status" value="1"/>
</dbReference>
<keyword evidence="5 10" id="KW-0560">Oxidoreductase</keyword>
<feature type="binding site" evidence="13">
    <location>
        <position position="134"/>
    </location>
    <ligand>
        <name>NAD(+)</name>
        <dbReference type="ChEBI" id="CHEBI:57540"/>
    </ligand>
</feature>
<evidence type="ECO:0000256" key="2">
    <source>
        <dbReference type="ARBA" id="ARBA00022516"/>
    </source>
</evidence>
<comment type="caution">
    <text evidence="10">Lacks conserved residue(s) required for the propagation of feature annotation.</text>
</comment>
<gene>
    <name evidence="10 18" type="primary">gpsA</name>
    <name evidence="18" type="ORF">RUA4292_04174</name>
</gene>
<comment type="catalytic activity">
    <reaction evidence="10">
        <text>sn-glycerol 3-phosphate + NAD(+) = dihydroxyacetone phosphate + NADH + H(+)</text>
        <dbReference type="Rhea" id="RHEA:11092"/>
        <dbReference type="ChEBI" id="CHEBI:15378"/>
        <dbReference type="ChEBI" id="CHEBI:57540"/>
        <dbReference type="ChEBI" id="CHEBI:57597"/>
        <dbReference type="ChEBI" id="CHEBI:57642"/>
        <dbReference type="ChEBI" id="CHEBI:57945"/>
        <dbReference type="EC" id="1.1.1.94"/>
    </reaction>
</comment>
<dbReference type="GO" id="GO:0005829">
    <property type="term" value="C:cytosol"/>
    <property type="evidence" value="ECO:0007669"/>
    <property type="project" value="TreeGrafter"/>
</dbReference>
<dbReference type="EMBL" id="CYPU01000071">
    <property type="protein sequence ID" value="CUH49973.1"/>
    <property type="molecule type" value="Genomic_DNA"/>
</dbReference>
<feature type="binding site" evidence="13">
    <location>
        <position position="249"/>
    </location>
    <ligand>
        <name>NAD(+)</name>
        <dbReference type="ChEBI" id="CHEBI:57540"/>
    </ligand>
</feature>
<protein>
    <recommendedName>
        <fullName evidence="10">Glycerol-3-phosphate dehydrogenase [NAD(P)+]</fullName>
        <ecNumber evidence="10">1.1.1.94</ecNumber>
    </recommendedName>
    <alternativeName>
        <fullName evidence="10">NAD(P)(+)-dependent glycerol-3-phosphate dehydrogenase</fullName>
    </alternativeName>
    <alternativeName>
        <fullName evidence="10">NAD(P)H-dependent dihydroxyacetone-phosphate reductase</fullName>
    </alternativeName>
</protein>
<evidence type="ECO:0000259" key="16">
    <source>
        <dbReference type="Pfam" id="PF01210"/>
    </source>
</evidence>
<dbReference type="InterPro" id="IPR036291">
    <property type="entry name" value="NAD(P)-bd_dom_sf"/>
</dbReference>
<feature type="binding site" evidence="10">
    <location>
        <position position="132"/>
    </location>
    <ligand>
        <name>sn-glycerol 3-phosphate</name>
        <dbReference type="ChEBI" id="CHEBI:57597"/>
    </ligand>
</feature>
<dbReference type="GO" id="GO:0141153">
    <property type="term" value="F:glycerol-3-phosphate dehydrogenase (NADP+) activity"/>
    <property type="evidence" value="ECO:0007669"/>
    <property type="project" value="RHEA"/>
</dbReference>
<feature type="binding site" evidence="12">
    <location>
        <begin position="249"/>
        <end position="250"/>
    </location>
    <ligand>
        <name>substrate</name>
    </ligand>
</feature>
<feature type="binding site" evidence="10">
    <location>
        <position position="11"/>
    </location>
    <ligand>
        <name>NADPH</name>
        <dbReference type="ChEBI" id="CHEBI:57783"/>
    </ligand>
</feature>
<feature type="binding site" evidence="10">
    <location>
        <position position="102"/>
    </location>
    <ligand>
        <name>sn-glycerol 3-phosphate</name>
        <dbReference type="ChEBI" id="CHEBI:57597"/>
    </ligand>
</feature>
<dbReference type="STRING" id="81569.RUM4293_04190"/>
<feature type="binding site" evidence="10">
    <location>
        <position position="134"/>
    </location>
    <ligand>
        <name>NADPH</name>
        <dbReference type="ChEBI" id="CHEBI:57783"/>
    </ligand>
</feature>
<feature type="binding site" evidence="10">
    <location>
        <position position="102"/>
    </location>
    <ligand>
        <name>NADPH</name>
        <dbReference type="ChEBI" id="CHEBI:57783"/>
    </ligand>
</feature>
<keyword evidence="7 10" id="KW-0443">Lipid metabolism</keyword>
<dbReference type="PANTHER" id="PTHR11728:SF1">
    <property type="entry name" value="GLYCEROL-3-PHOSPHATE DEHYDROGENASE [NAD(+)] 2, CHLOROPLASTIC"/>
    <property type="match status" value="1"/>
</dbReference>
<comment type="function">
    <text evidence="10">Catalyzes the reduction of the glycolytic intermediate dihydroxyacetone phosphate (DHAP) to sn-glycerol 3-phosphate (G3P), the key precursor for phospholipid synthesis.</text>
</comment>
<dbReference type="GO" id="GO:0046167">
    <property type="term" value="P:glycerol-3-phosphate biosynthetic process"/>
    <property type="evidence" value="ECO:0007669"/>
    <property type="project" value="UniProtKB-UniRule"/>
</dbReference>
<keyword evidence="2 10" id="KW-0444">Lipid biosynthesis</keyword>
<feature type="binding site" evidence="10">
    <location>
        <position position="130"/>
    </location>
    <ligand>
        <name>sn-glycerol 3-phosphate</name>
        <dbReference type="ChEBI" id="CHEBI:57597"/>
    </ligand>
</feature>
<dbReference type="GO" id="GO:0051287">
    <property type="term" value="F:NAD binding"/>
    <property type="evidence" value="ECO:0007669"/>
    <property type="project" value="InterPro"/>
</dbReference>
<dbReference type="InterPro" id="IPR011128">
    <property type="entry name" value="G3P_DH_NAD-dep_N"/>
</dbReference>
<keyword evidence="9 10" id="KW-1208">Phospholipid metabolism</keyword>
<dbReference type="InterPro" id="IPR006109">
    <property type="entry name" value="G3P_DH_NAD-dep_C"/>
</dbReference>
<dbReference type="HAMAP" id="MF_00394">
    <property type="entry name" value="NAD_Glyc3P_dehydrog"/>
    <property type="match status" value="1"/>
</dbReference>
<dbReference type="UniPathway" id="UPA00940"/>
<dbReference type="EC" id="1.1.1.94" evidence="10"/>
<feature type="domain" description="Glycerol-3-phosphate dehydrogenase NAD-dependent C-terminal" evidence="17">
    <location>
        <begin position="174"/>
        <end position="309"/>
    </location>
</feature>
<feature type="binding site" evidence="10">
    <location>
        <position position="248"/>
    </location>
    <ligand>
        <name>sn-glycerol 3-phosphate</name>
        <dbReference type="ChEBI" id="CHEBI:57597"/>
    </ligand>
</feature>
<proteinExistence type="inferred from homology"/>
<evidence type="ECO:0000256" key="3">
    <source>
        <dbReference type="ARBA" id="ARBA00022741"/>
    </source>
</evidence>
<feature type="binding site" evidence="10">
    <location>
        <position position="249"/>
    </location>
    <ligand>
        <name>NADPH</name>
        <dbReference type="ChEBI" id="CHEBI:57783"/>
    </ligand>
</feature>
<feature type="binding site" evidence="10">
    <location>
        <position position="250"/>
    </location>
    <ligand>
        <name>sn-glycerol 3-phosphate</name>
        <dbReference type="ChEBI" id="CHEBI:57597"/>
    </ligand>
</feature>
<dbReference type="AlphaFoldDB" id="A0A0P1EIK6"/>
<dbReference type="SUPFAM" id="SSF51735">
    <property type="entry name" value="NAD(P)-binding Rossmann-fold domains"/>
    <property type="match status" value="1"/>
</dbReference>
<dbReference type="GO" id="GO:0046168">
    <property type="term" value="P:glycerol-3-phosphate catabolic process"/>
    <property type="evidence" value="ECO:0007669"/>
    <property type="project" value="InterPro"/>
</dbReference>
<dbReference type="PIRSF" id="PIRSF000114">
    <property type="entry name" value="Glycerol-3-P_dh"/>
    <property type="match status" value="1"/>
</dbReference>
<evidence type="ECO:0000256" key="5">
    <source>
        <dbReference type="ARBA" id="ARBA00023002"/>
    </source>
</evidence>
<reference evidence="18 19" key="1">
    <citation type="submission" date="2015-09" db="EMBL/GenBank/DDBJ databases">
        <authorList>
            <consortium name="Swine Surveillance"/>
        </authorList>
    </citation>
    <scope>NUCLEOTIDE SEQUENCE [LARGE SCALE GENOMIC DNA]</scope>
    <source>
        <strain evidence="18 19">CECT 4292</strain>
    </source>
</reference>
<feature type="binding site" evidence="10">
    <location>
        <position position="30"/>
    </location>
    <ligand>
        <name>NADPH</name>
        <dbReference type="ChEBI" id="CHEBI:57783"/>
    </ligand>
</feature>
<comment type="similarity">
    <text evidence="1 10 14">Belongs to the NAD-dependent glycerol-3-phosphate dehydrogenase family.</text>
</comment>
<evidence type="ECO:0000313" key="19">
    <source>
        <dbReference type="Proteomes" id="UP000050783"/>
    </source>
</evidence>
<evidence type="ECO:0000256" key="4">
    <source>
        <dbReference type="ARBA" id="ARBA00022857"/>
    </source>
</evidence>
<feature type="binding site" evidence="10">
    <location>
        <position position="269"/>
    </location>
    <ligand>
        <name>NADPH</name>
        <dbReference type="ChEBI" id="CHEBI:57783"/>
    </ligand>
</feature>
<keyword evidence="8 10" id="KW-0594">Phospholipid biosynthesis</keyword>